<name>A0A0A8YB79_ARUDO</name>
<proteinExistence type="predicted"/>
<protein>
    <submittedName>
        <fullName evidence="1">Uncharacterized protein</fullName>
    </submittedName>
</protein>
<reference evidence="1" key="1">
    <citation type="submission" date="2014-09" db="EMBL/GenBank/DDBJ databases">
        <authorList>
            <person name="Magalhaes I.L.F."/>
            <person name="Oliveira U."/>
            <person name="Santos F.R."/>
            <person name="Vidigal T.H.D.A."/>
            <person name="Brescovit A.D."/>
            <person name="Santos A.J."/>
        </authorList>
    </citation>
    <scope>NUCLEOTIDE SEQUENCE</scope>
    <source>
        <tissue evidence="1">Shoot tissue taken approximately 20 cm above the soil surface</tissue>
    </source>
</reference>
<organism evidence="1">
    <name type="scientific">Arundo donax</name>
    <name type="common">Giant reed</name>
    <name type="synonym">Donax arundinaceus</name>
    <dbReference type="NCBI Taxonomy" id="35708"/>
    <lineage>
        <taxon>Eukaryota</taxon>
        <taxon>Viridiplantae</taxon>
        <taxon>Streptophyta</taxon>
        <taxon>Embryophyta</taxon>
        <taxon>Tracheophyta</taxon>
        <taxon>Spermatophyta</taxon>
        <taxon>Magnoliopsida</taxon>
        <taxon>Liliopsida</taxon>
        <taxon>Poales</taxon>
        <taxon>Poaceae</taxon>
        <taxon>PACMAD clade</taxon>
        <taxon>Arundinoideae</taxon>
        <taxon>Arundineae</taxon>
        <taxon>Arundo</taxon>
    </lineage>
</organism>
<dbReference type="AlphaFoldDB" id="A0A0A8YB79"/>
<evidence type="ECO:0000313" key="1">
    <source>
        <dbReference type="EMBL" id="JAD20702.1"/>
    </source>
</evidence>
<reference evidence="1" key="2">
    <citation type="journal article" date="2015" name="Data Brief">
        <title>Shoot transcriptome of the giant reed, Arundo donax.</title>
        <authorList>
            <person name="Barrero R.A."/>
            <person name="Guerrero F.D."/>
            <person name="Moolhuijzen P."/>
            <person name="Goolsby J.A."/>
            <person name="Tidwell J."/>
            <person name="Bellgard S.E."/>
            <person name="Bellgard M.I."/>
        </authorList>
    </citation>
    <scope>NUCLEOTIDE SEQUENCE</scope>
    <source>
        <tissue evidence="1">Shoot tissue taken approximately 20 cm above the soil surface</tissue>
    </source>
</reference>
<dbReference type="EMBL" id="GBRH01277193">
    <property type="protein sequence ID" value="JAD20702.1"/>
    <property type="molecule type" value="Transcribed_RNA"/>
</dbReference>
<sequence>MCTCSRAISDYINNQLTFQVLFIPLKGGTTTYIA</sequence>
<accession>A0A0A8YB79</accession>